<gene>
    <name evidence="1" type="ORF">Ade02nite_38050</name>
</gene>
<dbReference type="InterPro" id="IPR025372">
    <property type="entry name" value="DUF4362"/>
</dbReference>
<evidence type="ECO:0008006" key="3">
    <source>
        <dbReference type="Google" id="ProtNLM"/>
    </source>
</evidence>
<proteinExistence type="predicted"/>
<evidence type="ECO:0000313" key="2">
    <source>
        <dbReference type="Proteomes" id="UP000609879"/>
    </source>
</evidence>
<comment type="caution">
    <text evidence="1">The sequence shown here is derived from an EMBL/GenBank/DDBJ whole genome shotgun (WGS) entry which is preliminary data.</text>
</comment>
<keyword evidence="2" id="KW-1185">Reference proteome</keyword>
<dbReference type="EMBL" id="BOMI01000070">
    <property type="protein sequence ID" value="GID75164.1"/>
    <property type="molecule type" value="Genomic_DNA"/>
</dbReference>
<sequence length="118" mass="12104">MTALVLAGCAKAEPPDTAAADASVDCGTYVLEHEALPVHAGTCLLDAARTGAVARLKVTRSTVEGDPIITAYATRPDGAIEVVEDTRADGFGPQEVTRETCTDARLGDNGLELSGCTS</sequence>
<dbReference type="Proteomes" id="UP000609879">
    <property type="component" value="Unassembled WGS sequence"/>
</dbReference>
<reference evidence="1 2" key="1">
    <citation type="submission" date="2021-01" db="EMBL/GenBank/DDBJ databases">
        <title>Whole genome shotgun sequence of Actinoplanes deccanensis NBRC 13994.</title>
        <authorList>
            <person name="Komaki H."/>
            <person name="Tamura T."/>
        </authorList>
    </citation>
    <scope>NUCLEOTIDE SEQUENCE [LARGE SCALE GENOMIC DNA]</scope>
    <source>
        <strain evidence="1 2">NBRC 13994</strain>
    </source>
</reference>
<name>A0ABQ3Y598_9ACTN</name>
<organism evidence="1 2">
    <name type="scientific">Paractinoplanes deccanensis</name>
    <dbReference type="NCBI Taxonomy" id="113561"/>
    <lineage>
        <taxon>Bacteria</taxon>
        <taxon>Bacillati</taxon>
        <taxon>Actinomycetota</taxon>
        <taxon>Actinomycetes</taxon>
        <taxon>Micromonosporales</taxon>
        <taxon>Micromonosporaceae</taxon>
        <taxon>Paractinoplanes</taxon>
    </lineage>
</organism>
<protein>
    <recommendedName>
        <fullName evidence="3">Lipoprotein</fullName>
    </recommendedName>
</protein>
<evidence type="ECO:0000313" key="1">
    <source>
        <dbReference type="EMBL" id="GID75164.1"/>
    </source>
</evidence>
<accession>A0ABQ3Y598</accession>
<dbReference type="Pfam" id="PF14275">
    <property type="entry name" value="DUF4362"/>
    <property type="match status" value="1"/>
</dbReference>